<evidence type="ECO:0000256" key="1">
    <source>
        <dbReference type="ARBA" id="ARBA00008748"/>
    </source>
</evidence>
<keyword evidence="6" id="KW-0460">Magnesium</keyword>
<comment type="subcellular location">
    <subcellularLocation>
        <location evidence="6">Cytoplasm</location>
    </subcellularLocation>
</comment>
<keyword evidence="3 6" id="KW-0547">Nucleotide-binding</keyword>
<feature type="binding site" evidence="6">
    <location>
        <begin position="337"/>
        <end position="341"/>
    </location>
    <ligand>
        <name>ATP</name>
        <dbReference type="ChEBI" id="CHEBI:30616"/>
    </ligand>
</feature>
<feature type="site" description="Transition state stabilizer" evidence="6">
    <location>
        <position position="186"/>
    </location>
</feature>
<keyword evidence="5 6" id="KW-0067">ATP-binding</keyword>
<gene>
    <name evidence="6" type="primary">ackA</name>
    <name evidence="8" type="ORF">GGC33_12605</name>
</gene>
<dbReference type="EMBL" id="WMIA01000016">
    <property type="protein sequence ID" value="MTF39760.1"/>
    <property type="molecule type" value="Genomic_DNA"/>
</dbReference>
<dbReference type="SUPFAM" id="SSF53067">
    <property type="entry name" value="Actin-like ATPase domain"/>
    <property type="match status" value="2"/>
</dbReference>
<feature type="binding site" evidence="6">
    <location>
        <position position="7"/>
    </location>
    <ligand>
        <name>Mg(2+)</name>
        <dbReference type="ChEBI" id="CHEBI:18420"/>
    </ligand>
</feature>
<evidence type="ECO:0000256" key="7">
    <source>
        <dbReference type="RuleBase" id="RU003835"/>
    </source>
</evidence>
<evidence type="ECO:0000256" key="6">
    <source>
        <dbReference type="HAMAP-Rule" id="MF_00020"/>
    </source>
</evidence>
<evidence type="ECO:0000256" key="4">
    <source>
        <dbReference type="ARBA" id="ARBA00022777"/>
    </source>
</evidence>
<keyword evidence="4 6" id="KW-0418">Kinase</keyword>
<comment type="function">
    <text evidence="6">Catalyzes the formation of acetyl phosphate from acetate and ATP. Can also catalyze the reverse reaction.</text>
</comment>
<organism evidence="8 9">
    <name type="scientific">Cyanobacterium aponinum 0216</name>
    <dbReference type="NCBI Taxonomy" id="2676140"/>
    <lineage>
        <taxon>Bacteria</taxon>
        <taxon>Bacillati</taxon>
        <taxon>Cyanobacteriota</taxon>
        <taxon>Cyanophyceae</taxon>
        <taxon>Oscillatoriophycideae</taxon>
        <taxon>Chroococcales</taxon>
        <taxon>Geminocystaceae</taxon>
        <taxon>Cyanobacterium</taxon>
    </lineage>
</organism>
<dbReference type="RefSeq" id="WP_155084216.1">
    <property type="nucleotide sequence ID" value="NZ_WMIA01000016.1"/>
</dbReference>
<dbReference type="CDD" id="cd24010">
    <property type="entry name" value="ASKHA_NBD_AcK_PK"/>
    <property type="match status" value="1"/>
</dbReference>
<comment type="catalytic activity">
    <reaction evidence="6">
        <text>acetate + ATP = acetyl phosphate + ADP</text>
        <dbReference type="Rhea" id="RHEA:11352"/>
        <dbReference type="ChEBI" id="CHEBI:22191"/>
        <dbReference type="ChEBI" id="CHEBI:30089"/>
        <dbReference type="ChEBI" id="CHEBI:30616"/>
        <dbReference type="ChEBI" id="CHEBI:456216"/>
        <dbReference type="EC" id="2.7.2.1"/>
    </reaction>
</comment>
<feature type="site" description="Transition state stabilizer" evidence="6">
    <location>
        <position position="247"/>
    </location>
</feature>
<dbReference type="NCBIfam" id="TIGR00016">
    <property type="entry name" value="ackA"/>
    <property type="match status" value="1"/>
</dbReference>
<reference evidence="8 9" key="1">
    <citation type="submission" date="2019-11" db="EMBL/GenBank/DDBJ databases">
        <title>Isolation of a new High Light Tolerant Cyanobacteria.</title>
        <authorList>
            <person name="Dobson Z."/>
            <person name="Vaughn N."/>
            <person name="Vaughn M."/>
            <person name="Fromme P."/>
            <person name="Mazor Y."/>
        </authorList>
    </citation>
    <scope>NUCLEOTIDE SEQUENCE [LARGE SCALE GENOMIC DNA]</scope>
    <source>
        <strain evidence="8 9">0216</strain>
    </source>
</reference>
<feature type="active site" description="Proton donor/acceptor" evidence="6">
    <location>
        <position position="155"/>
    </location>
</feature>
<dbReference type="InterPro" id="IPR023865">
    <property type="entry name" value="Aliphatic_acid_kinase_CS"/>
</dbReference>
<dbReference type="GO" id="GO:0006085">
    <property type="term" value="P:acetyl-CoA biosynthetic process"/>
    <property type="evidence" value="ECO:0007669"/>
    <property type="project" value="UniProtKB-UniRule"/>
</dbReference>
<evidence type="ECO:0000313" key="8">
    <source>
        <dbReference type="EMBL" id="MTF39760.1"/>
    </source>
</evidence>
<dbReference type="PROSITE" id="PS01076">
    <property type="entry name" value="ACETATE_KINASE_2"/>
    <property type="match status" value="1"/>
</dbReference>
<dbReference type="GO" id="GO:0008776">
    <property type="term" value="F:acetate kinase activity"/>
    <property type="evidence" value="ECO:0007669"/>
    <property type="project" value="UniProtKB-UniRule"/>
</dbReference>
<comment type="pathway">
    <text evidence="6">Metabolic intermediate biosynthesis; acetyl-CoA biosynthesis; acetyl-CoA from acetate: step 1/2.</text>
</comment>
<dbReference type="InterPro" id="IPR043129">
    <property type="entry name" value="ATPase_NBD"/>
</dbReference>
<dbReference type="GO" id="GO:0005524">
    <property type="term" value="F:ATP binding"/>
    <property type="evidence" value="ECO:0007669"/>
    <property type="project" value="UniProtKB-KW"/>
</dbReference>
<dbReference type="HAMAP" id="MF_00020">
    <property type="entry name" value="Acetate_kinase"/>
    <property type="match status" value="1"/>
</dbReference>
<evidence type="ECO:0000256" key="5">
    <source>
        <dbReference type="ARBA" id="ARBA00022840"/>
    </source>
</evidence>
<dbReference type="GO" id="GO:0000287">
    <property type="term" value="F:magnesium ion binding"/>
    <property type="evidence" value="ECO:0007669"/>
    <property type="project" value="UniProtKB-UniRule"/>
</dbReference>
<accession>A0A844GUK1</accession>
<dbReference type="GO" id="GO:0006083">
    <property type="term" value="P:acetate metabolic process"/>
    <property type="evidence" value="ECO:0007669"/>
    <property type="project" value="TreeGrafter"/>
</dbReference>
<proteinExistence type="inferred from homology"/>
<sequence>MKVLVLNAGSSSQKSCLYDLDSRKKKPNFVSPIWEATIDWTLNLGHTLLKVKSNGQEYSTYLSDHNRLESIKTMLKTMVEGETKVLGHLSDIDVVGHRVVHGGTKYSQATLINSEVKATIEKLIPLAPNHNPAHLEGIESVENILGDIPQVAVFDTAFHTNIPLYAKIYPLNHEFYKRGIQRYGFHGISHEYVSQRTSEILQQPLKNLNLVTCHLGNGCSITAVKNGQSVNTTMGFTPLEGVMMGTRCGSIDPAIVIHLMTEYGYDGEKINHILNKESGLWGMSEISSDLRTILQAKSENNPKAILAIEMYIFRLQEAIASMLPSLGSLDALVFTAGVGENSAFIREKVCQGLGFLGLKLDLEKNSQSLFNENIATTDSNSKILIIPTKEDWAIASQCFQLMESNN</sequence>
<comment type="subunit">
    <text evidence="6">Homodimer.</text>
</comment>
<comment type="caution">
    <text evidence="8">The sequence shown here is derived from an EMBL/GenBank/DDBJ whole genome shotgun (WGS) entry which is preliminary data.</text>
</comment>
<feature type="binding site" evidence="6">
    <location>
        <begin position="214"/>
        <end position="218"/>
    </location>
    <ligand>
        <name>ATP</name>
        <dbReference type="ChEBI" id="CHEBI:30616"/>
    </ligand>
</feature>
<feature type="binding site" evidence="6">
    <location>
        <begin position="289"/>
        <end position="291"/>
    </location>
    <ligand>
        <name>ATP</name>
        <dbReference type="ChEBI" id="CHEBI:30616"/>
    </ligand>
</feature>
<protein>
    <recommendedName>
        <fullName evidence="6">Acetate kinase</fullName>
        <ecNumber evidence="6">2.7.2.1</ecNumber>
    </recommendedName>
    <alternativeName>
        <fullName evidence="6">Acetokinase</fullName>
    </alternativeName>
</protein>
<feature type="binding site" evidence="6">
    <location>
        <position position="14"/>
    </location>
    <ligand>
        <name>ATP</name>
        <dbReference type="ChEBI" id="CHEBI:30616"/>
    </ligand>
</feature>
<dbReference type="Gene3D" id="3.30.420.40">
    <property type="match status" value="2"/>
</dbReference>
<dbReference type="PRINTS" id="PR00471">
    <property type="entry name" value="ACETATEKNASE"/>
</dbReference>
<dbReference type="EC" id="2.7.2.1" evidence="6"/>
<dbReference type="InterPro" id="IPR000890">
    <property type="entry name" value="Aliphatic_acid_kin_short-chain"/>
</dbReference>
<evidence type="ECO:0000256" key="2">
    <source>
        <dbReference type="ARBA" id="ARBA00022679"/>
    </source>
</evidence>
<dbReference type="PANTHER" id="PTHR21060">
    <property type="entry name" value="ACETATE KINASE"/>
    <property type="match status" value="1"/>
</dbReference>
<evidence type="ECO:0000313" key="9">
    <source>
        <dbReference type="Proteomes" id="UP000437131"/>
    </source>
</evidence>
<comment type="cofactor">
    <cofactor evidence="6">
        <name>Mg(2+)</name>
        <dbReference type="ChEBI" id="CHEBI:18420"/>
    </cofactor>
    <cofactor evidence="6">
        <name>Mn(2+)</name>
        <dbReference type="ChEBI" id="CHEBI:29035"/>
    </cofactor>
    <text evidence="6">Mg(2+). Can also accept Mn(2+).</text>
</comment>
<evidence type="ECO:0000256" key="3">
    <source>
        <dbReference type="ARBA" id="ARBA00022741"/>
    </source>
</evidence>
<keyword evidence="6" id="KW-0479">Metal-binding</keyword>
<keyword evidence="6" id="KW-0963">Cytoplasm</keyword>
<comment type="similarity">
    <text evidence="1 6 7">Belongs to the acetokinase family.</text>
</comment>
<dbReference type="PIRSF" id="PIRSF000722">
    <property type="entry name" value="Acetate_prop_kin"/>
    <property type="match status" value="1"/>
</dbReference>
<dbReference type="InterPro" id="IPR004372">
    <property type="entry name" value="Ac/propionate_kinase"/>
</dbReference>
<dbReference type="Pfam" id="PF00871">
    <property type="entry name" value="Acetate_kinase"/>
    <property type="match status" value="1"/>
</dbReference>
<dbReference type="PROSITE" id="PS01075">
    <property type="entry name" value="ACETATE_KINASE_1"/>
    <property type="match status" value="1"/>
</dbReference>
<dbReference type="UniPathway" id="UPA00340">
    <property type="reaction ID" value="UER00458"/>
</dbReference>
<keyword evidence="2 6" id="KW-0808">Transferase</keyword>
<dbReference type="GO" id="GO:0005737">
    <property type="term" value="C:cytoplasm"/>
    <property type="evidence" value="ECO:0007669"/>
    <property type="project" value="UniProtKB-SubCell"/>
</dbReference>
<feature type="binding site" evidence="6">
    <location>
        <position position="390"/>
    </location>
    <ligand>
        <name>Mg(2+)</name>
        <dbReference type="ChEBI" id="CHEBI:18420"/>
    </ligand>
</feature>
<feature type="binding site" evidence="6">
    <location>
        <position position="98"/>
    </location>
    <ligand>
        <name>substrate</name>
    </ligand>
</feature>
<dbReference type="Proteomes" id="UP000437131">
    <property type="component" value="Unassembled WGS sequence"/>
</dbReference>
<dbReference type="AlphaFoldDB" id="A0A844GUK1"/>
<dbReference type="PANTHER" id="PTHR21060:SF15">
    <property type="entry name" value="ACETATE KINASE-RELATED"/>
    <property type="match status" value="1"/>
</dbReference>
<name>A0A844GUK1_9CHRO</name>